<evidence type="ECO:0000313" key="6">
    <source>
        <dbReference type="Proteomes" id="UP000011087"/>
    </source>
</evidence>
<dbReference type="Pfam" id="PF13516">
    <property type="entry name" value="LRR_6"/>
    <property type="match status" value="4"/>
</dbReference>
<evidence type="ECO:0000313" key="5">
    <source>
        <dbReference type="EnsemblProtists" id="EKX52994"/>
    </source>
</evidence>
<dbReference type="PaxDb" id="55529-EKX52994"/>
<dbReference type="InterPro" id="IPR027038">
    <property type="entry name" value="RanGap"/>
</dbReference>
<dbReference type="eggNOG" id="KOG4308">
    <property type="taxonomic scope" value="Eukaryota"/>
</dbReference>
<dbReference type="GO" id="GO:0006913">
    <property type="term" value="P:nucleocytoplasmic transport"/>
    <property type="evidence" value="ECO:0007669"/>
    <property type="project" value="TreeGrafter"/>
</dbReference>
<dbReference type="PANTHER" id="PTHR24113:SF12">
    <property type="entry name" value="RAN GTPASE-ACTIVATING PROTEIN 1"/>
    <property type="match status" value="1"/>
</dbReference>
<dbReference type="AlphaFoldDB" id="L1JXC9"/>
<dbReference type="GO" id="GO:0031267">
    <property type="term" value="F:small GTPase binding"/>
    <property type="evidence" value="ECO:0007669"/>
    <property type="project" value="TreeGrafter"/>
</dbReference>
<dbReference type="GO" id="GO:0048471">
    <property type="term" value="C:perinuclear region of cytoplasm"/>
    <property type="evidence" value="ECO:0007669"/>
    <property type="project" value="TreeGrafter"/>
</dbReference>
<dbReference type="GO" id="GO:0005096">
    <property type="term" value="F:GTPase activator activity"/>
    <property type="evidence" value="ECO:0007669"/>
    <property type="project" value="UniProtKB-KW"/>
</dbReference>
<dbReference type="EMBL" id="JH992971">
    <property type="protein sequence ID" value="EKX52994.1"/>
    <property type="molecule type" value="Genomic_DNA"/>
</dbReference>
<dbReference type="GO" id="GO:0005829">
    <property type="term" value="C:cytosol"/>
    <property type="evidence" value="ECO:0007669"/>
    <property type="project" value="TreeGrafter"/>
</dbReference>
<evidence type="ECO:0000256" key="2">
    <source>
        <dbReference type="ARBA" id="ARBA00022614"/>
    </source>
</evidence>
<dbReference type="SMART" id="SM00368">
    <property type="entry name" value="LRR_RI"/>
    <property type="match status" value="6"/>
</dbReference>
<protein>
    <recommendedName>
        <fullName evidence="7">Leucine rich repeat containing 74A</fullName>
    </recommendedName>
</protein>
<dbReference type="Pfam" id="PF00560">
    <property type="entry name" value="LRR_1"/>
    <property type="match status" value="1"/>
</dbReference>
<dbReference type="InterPro" id="IPR001611">
    <property type="entry name" value="Leu-rich_rpt"/>
</dbReference>
<keyword evidence="6" id="KW-1185">Reference proteome</keyword>
<evidence type="ECO:0000313" key="4">
    <source>
        <dbReference type="EMBL" id="EKX52994.1"/>
    </source>
</evidence>
<dbReference type="HOGENOM" id="CLU_017147_0_0_1"/>
<keyword evidence="3" id="KW-0677">Repeat</keyword>
<dbReference type="STRING" id="905079.L1JXC9"/>
<dbReference type="PANTHER" id="PTHR24113">
    <property type="entry name" value="RAN GTPASE-ACTIVATING PROTEIN 1"/>
    <property type="match status" value="1"/>
</dbReference>
<dbReference type="RefSeq" id="XP_005839974.1">
    <property type="nucleotide sequence ID" value="XM_005839917.1"/>
</dbReference>
<dbReference type="SUPFAM" id="SSF52047">
    <property type="entry name" value="RNI-like"/>
    <property type="match status" value="1"/>
</dbReference>
<dbReference type="InterPro" id="IPR032675">
    <property type="entry name" value="LRR_dom_sf"/>
</dbReference>
<dbReference type="Proteomes" id="UP000011087">
    <property type="component" value="Unassembled WGS sequence"/>
</dbReference>
<sequence>TQTQAVSAAIMRSNVLTRIDLSHNPITDSGCVSHKEDTPGLLDALAANRRIESLNLSQTSLTHGVGRALGIALDNHPLKHLDMSSNHLGDRGVEYLSQILHTCYLEELNLSNNRISNNGACFLANALRGNLTLKILDLSWNHILQQGSVSLFQSLEENLCIEEFSLNWNYIGHGGGIAMTEMLRRNGKLRFLDVSNCNLPEECCEEISSSLKANSGL</sequence>
<organism evidence="4">
    <name type="scientific">Guillardia theta (strain CCMP2712)</name>
    <name type="common">Cryptophyte</name>
    <dbReference type="NCBI Taxonomy" id="905079"/>
    <lineage>
        <taxon>Eukaryota</taxon>
        <taxon>Cryptophyceae</taxon>
        <taxon>Pyrenomonadales</taxon>
        <taxon>Geminigeraceae</taxon>
        <taxon>Guillardia</taxon>
    </lineage>
</organism>
<name>L1JXC9_GUITC</name>
<reference evidence="4 6" key="1">
    <citation type="journal article" date="2012" name="Nature">
        <title>Algal genomes reveal evolutionary mosaicism and the fate of nucleomorphs.</title>
        <authorList>
            <consortium name="DOE Joint Genome Institute"/>
            <person name="Curtis B.A."/>
            <person name="Tanifuji G."/>
            <person name="Burki F."/>
            <person name="Gruber A."/>
            <person name="Irimia M."/>
            <person name="Maruyama S."/>
            <person name="Arias M.C."/>
            <person name="Ball S.G."/>
            <person name="Gile G.H."/>
            <person name="Hirakawa Y."/>
            <person name="Hopkins J.F."/>
            <person name="Kuo A."/>
            <person name="Rensing S.A."/>
            <person name="Schmutz J."/>
            <person name="Symeonidi A."/>
            <person name="Elias M."/>
            <person name="Eveleigh R.J."/>
            <person name="Herman E.K."/>
            <person name="Klute M.J."/>
            <person name="Nakayama T."/>
            <person name="Obornik M."/>
            <person name="Reyes-Prieto A."/>
            <person name="Armbrust E.V."/>
            <person name="Aves S.J."/>
            <person name="Beiko R.G."/>
            <person name="Coutinho P."/>
            <person name="Dacks J.B."/>
            <person name="Durnford D.G."/>
            <person name="Fast N.M."/>
            <person name="Green B.R."/>
            <person name="Grisdale C.J."/>
            <person name="Hempel F."/>
            <person name="Henrissat B."/>
            <person name="Hoppner M.P."/>
            <person name="Ishida K."/>
            <person name="Kim E."/>
            <person name="Koreny L."/>
            <person name="Kroth P.G."/>
            <person name="Liu Y."/>
            <person name="Malik S.B."/>
            <person name="Maier U.G."/>
            <person name="McRose D."/>
            <person name="Mock T."/>
            <person name="Neilson J.A."/>
            <person name="Onodera N.T."/>
            <person name="Poole A.M."/>
            <person name="Pritham E.J."/>
            <person name="Richards T.A."/>
            <person name="Rocap G."/>
            <person name="Roy S.W."/>
            <person name="Sarai C."/>
            <person name="Schaack S."/>
            <person name="Shirato S."/>
            <person name="Slamovits C.H."/>
            <person name="Spencer D.F."/>
            <person name="Suzuki S."/>
            <person name="Worden A.Z."/>
            <person name="Zauner S."/>
            <person name="Barry K."/>
            <person name="Bell C."/>
            <person name="Bharti A.K."/>
            <person name="Crow J.A."/>
            <person name="Grimwood J."/>
            <person name="Kramer R."/>
            <person name="Lindquist E."/>
            <person name="Lucas S."/>
            <person name="Salamov A."/>
            <person name="McFadden G.I."/>
            <person name="Lane C.E."/>
            <person name="Keeling P.J."/>
            <person name="Gray M.W."/>
            <person name="Grigoriev I.V."/>
            <person name="Archibald J.M."/>
        </authorList>
    </citation>
    <scope>NUCLEOTIDE SEQUENCE</scope>
    <source>
        <strain evidence="4 6">CCMP2712</strain>
    </source>
</reference>
<dbReference type="GO" id="GO:0005634">
    <property type="term" value="C:nucleus"/>
    <property type="evidence" value="ECO:0007669"/>
    <property type="project" value="TreeGrafter"/>
</dbReference>
<gene>
    <name evidence="4" type="ORF">GUITHDRAFT_61327</name>
</gene>
<dbReference type="EnsemblProtists" id="EKX52994">
    <property type="protein sequence ID" value="EKX52994"/>
    <property type="gene ID" value="GUITHDRAFT_61327"/>
</dbReference>
<evidence type="ECO:0008006" key="7">
    <source>
        <dbReference type="Google" id="ProtNLM"/>
    </source>
</evidence>
<feature type="non-terminal residue" evidence="4">
    <location>
        <position position="1"/>
    </location>
</feature>
<keyword evidence="2" id="KW-0433">Leucine-rich repeat</keyword>
<dbReference type="Gene3D" id="3.80.10.10">
    <property type="entry name" value="Ribonuclease Inhibitor"/>
    <property type="match status" value="3"/>
</dbReference>
<feature type="non-terminal residue" evidence="4">
    <location>
        <position position="217"/>
    </location>
</feature>
<dbReference type="OMA" id="IPDEEMC"/>
<evidence type="ECO:0000256" key="1">
    <source>
        <dbReference type="ARBA" id="ARBA00022468"/>
    </source>
</evidence>
<dbReference type="KEGG" id="gtt:GUITHDRAFT_61327"/>
<reference evidence="6" key="2">
    <citation type="submission" date="2012-11" db="EMBL/GenBank/DDBJ databases">
        <authorList>
            <person name="Kuo A."/>
            <person name="Curtis B.A."/>
            <person name="Tanifuji G."/>
            <person name="Burki F."/>
            <person name="Gruber A."/>
            <person name="Irimia M."/>
            <person name="Maruyama S."/>
            <person name="Arias M.C."/>
            <person name="Ball S.G."/>
            <person name="Gile G.H."/>
            <person name="Hirakawa Y."/>
            <person name="Hopkins J.F."/>
            <person name="Rensing S.A."/>
            <person name="Schmutz J."/>
            <person name="Symeonidi A."/>
            <person name="Elias M."/>
            <person name="Eveleigh R.J."/>
            <person name="Herman E.K."/>
            <person name="Klute M.J."/>
            <person name="Nakayama T."/>
            <person name="Obornik M."/>
            <person name="Reyes-Prieto A."/>
            <person name="Armbrust E.V."/>
            <person name="Aves S.J."/>
            <person name="Beiko R.G."/>
            <person name="Coutinho P."/>
            <person name="Dacks J.B."/>
            <person name="Durnford D.G."/>
            <person name="Fast N.M."/>
            <person name="Green B.R."/>
            <person name="Grisdale C."/>
            <person name="Hempe F."/>
            <person name="Henrissat B."/>
            <person name="Hoppner M.P."/>
            <person name="Ishida K.-I."/>
            <person name="Kim E."/>
            <person name="Koreny L."/>
            <person name="Kroth P.G."/>
            <person name="Liu Y."/>
            <person name="Malik S.-B."/>
            <person name="Maier U.G."/>
            <person name="McRose D."/>
            <person name="Mock T."/>
            <person name="Neilson J.A."/>
            <person name="Onodera N.T."/>
            <person name="Poole A.M."/>
            <person name="Pritham E.J."/>
            <person name="Richards T.A."/>
            <person name="Rocap G."/>
            <person name="Roy S.W."/>
            <person name="Sarai C."/>
            <person name="Schaack S."/>
            <person name="Shirato S."/>
            <person name="Slamovits C.H."/>
            <person name="Spencer D.F."/>
            <person name="Suzuki S."/>
            <person name="Worden A.Z."/>
            <person name="Zauner S."/>
            <person name="Barry K."/>
            <person name="Bell C."/>
            <person name="Bharti A.K."/>
            <person name="Crow J.A."/>
            <person name="Grimwood J."/>
            <person name="Kramer R."/>
            <person name="Lindquist E."/>
            <person name="Lucas S."/>
            <person name="Salamov A."/>
            <person name="McFadden G.I."/>
            <person name="Lane C.E."/>
            <person name="Keeling P.J."/>
            <person name="Gray M.W."/>
            <person name="Grigoriev I.V."/>
            <person name="Archibald J.M."/>
        </authorList>
    </citation>
    <scope>NUCLEOTIDE SEQUENCE</scope>
    <source>
        <strain evidence="6">CCMP2712</strain>
    </source>
</reference>
<evidence type="ECO:0000256" key="3">
    <source>
        <dbReference type="ARBA" id="ARBA00022737"/>
    </source>
</evidence>
<accession>L1JXC9</accession>
<reference evidence="5" key="3">
    <citation type="submission" date="2015-06" db="UniProtKB">
        <authorList>
            <consortium name="EnsemblProtists"/>
        </authorList>
    </citation>
    <scope>IDENTIFICATION</scope>
</reference>
<dbReference type="GeneID" id="17309822"/>
<dbReference type="OrthoDB" id="120976at2759"/>
<proteinExistence type="predicted"/>
<keyword evidence="1" id="KW-0343">GTPase activation</keyword>